<evidence type="ECO:0000313" key="2">
    <source>
        <dbReference type="Proteomes" id="UP000298596"/>
    </source>
</evidence>
<accession>A0A4D8QAN0</accession>
<reference evidence="1 2" key="1">
    <citation type="submission" date="2018-09" db="EMBL/GenBank/DDBJ databases">
        <title>Whole genome based analysis of evolution and adaptive divergence in Indian and Brazilian strains of Azospirillum brasilense.</title>
        <authorList>
            <person name="Singh C."/>
            <person name="Tripathi A.K."/>
        </authorList>
    </citation>
    <scope>NUCLEOTIDE SEQUENCE [LARGE SCALE GENOMIC DNA]</scope>
    <source>
        <strain evidence="1 2">MTCC4036</strain>
        <plasmid evidence="1 2">p6</plasmid>
    </source>
</reference>
<keyword evidence="1" id="KW-0614">Plasmid</keyword>
<organism evidence="1 2">
    <name type="scientific">Azospirillum brasilense</name>
    <dbReference type="NCBI Taxonomy" id="192"/>
    <lineage>
        <taxon>Bacteria</taxon>
        <taxon>Pseudomonadati</taxon>
        <taxon>Pseudomonadota</taxon>
        <taxon>Alphaproteobacteria</taxon>
        <taxon>Rhodospirillales</taxon>
        <taxon>Azospirillaceae</taxon>
        <taxon>Azospirillum</taxon>
    </lineage>
</organism>
<dbReference type="AlphaFoldDB" id="A0A4D8QAN0"/>
<dbReference type="Proteomes" id="UP000298596">
    <property type="component" value="Plasmid p6"/>
</dbReference>
<geneLocation type="plasmid" evidence="1 2">
    <name>p6</name>
</geneLocation>
<name>A0A4D8QAN0_AZOBR</name>
<protein>
    <submittedName>
        <fullName evidence="1">Uncharacterized protein</fullName>
    </submittedName>
</protein>
<gene>
    <name evidence="1" type="ORF">D3867_36215</name>
</gene>
<sequence>MASAEINRDPVSYLARKTIERRARERLQWVGDYQHGRMAVSNLCLSDGTCVQVRVGLPSLAVEQYLPPVDTREDLFEIAKLRRALVGLSSALDALDLAVALCRDDGVLIHGNSSFGDALIGGTGCAWTRPDTSQPS</sequence>
<evidence type="ECO:0000313" key="1">
    <source>
        <dbReference type="EMBL" id="QCO07328.1"/>
    </source>
</evidence>
<dbReference type="EMBL" id="CP032336">
    <property type="protein sequence ID" value="QCO07328.1"/>
    <property type="molecule type" value="Genomic_DNA"/>
</dbReference>
<proteinExistence type="predicted"/>